<dbReference type="GO" id="GO:0004505">
    <property type="term" value="F:phenylalanine 4-monooxygenase activity"/>
    <property type="evidence" value="ECO:0007669"/>
    <property type="project" value="UniProtKB-EC"/>
</dbReference>
<dbReference type="GO" id="GO:0005506">
    <property type="term" value="F:iron ion binding"/>
    <property type="evidence" value="ECO:0007669"/>
    <property type="project" value="InterPro"/>
</dbReference>
<feature type="compositionally biased region" description="Basic and acidic residues" evidence="14">
    <location>
        <begin position="14"/>
        <end position="24"/>
    </location>
</feature>
<accession>A0A1X7G6H2</accession>
<dbReference type="STRING" id="941907.SAMN06295910_1153"/>
<comment type="catalytic activity">
    <reaction evidence="1">
        <text>(6R)-L-erythro-5,6,7,8-tetrahydrobiopterin + L-phenylalanine + O2 = (4aS,6R)-4a-hydroxy-L-erythro-5,6,7,8-tetrahydrobiopterin + L-tyrosine</text>
        <dbReference type="Rhea" id="RHEA:20273"/>
        <dbReference type="ChEBI" id="CHEBI:15379"/>
        <dbReference type="ChEBI" id="CHEBI:15642"/>
        <dbReference type="ChEBI" id="CHEBI:58095"/>
        <dbReference type="ChEBI" id="CHEBI:58315"/>
        <dbReference type="ChEBI" id="CHEBI:59560"/>
        <dbReference type="EC" id="1.14.16.1"/>
    </reaction>
</comment>
<evidence type="ECO:0000313" key="16">
    <source>
        <dbReference type="EMBL" id="SMF64025.1"/>
    </source>
</evidence>
<keyword evidence="17" id="KW-1185">Reference proteome</keyword>
<dbReference type="UniPathway" id="UPA00139">
    <property type="reaction ID" value="UER00337"/>
</dbReference>
<dbReference type="InterPro" id="IPR001273">
    <property type="entry name" value="ArAA_hydroxylase"/>
</dbReference>
<dbReference type="PROSITE" id="PS51410">
    <property type="entry name" value="BH4_AAA_HYDROXYL_2"/>
    <property type="match status" value="1"/>
</dbReference>
<reference evidence="17" key="1">
    <citation type="submission" date="2017-04" db="EMBL/GenBank/DDBJ databases">
        <authorList>
            <person name="Varghese N."/>
            <person name="Submissions S."/>
        </authorList>
    </citation>
    <scope>NUCLEOTIDE SEQUENCE [LARGE SCALE GENOMIC DNA]</scope>
    <source>
        <strain evidence="17">Dd16</strain>
    </source>
</reference>
<keyword evidence="10" id="KW-0503">Monooxygenase</keyword>
<evidence type="ECO:0000256" key="8">
    <source>
        <dbReference type="ARBA" id="ARBA00023002"/>
    </source>
</evidence>
<organism evidence="16 17">
    <name type="scientific">Allosphingosinicella indica</name>
    <dbReference type="NCBI Taxonomy" id="941907"/>
    <lineage>
        <taxon>Bacteria</taxon>
        <taxon>Pseudomonadati</taxon>
        <taxon>Pseudomonadota</taxon>
        <taxon>Alphaproteobacteria</taxon>
        <taxon>Sphingomonadales</taxon>
        <taxon>Sphingomonadaceae</taxon>
        <taxon>Allosphingosinicella</taxon>
    </lineage>
</organism>
<feature type="binding site" evidence="13">
    <location>
        <position position="150"/>
    </location>
    <ligand>
        <name>Fe cation</name>
        <dbReference type="ChEBI" id="CHEBI:24875"/>
    </ligand>
</feature>
<dbReference type="EC" id="1.14.16.1" evidence="5"/>
<dbReference type="OrthoDB" id="9780502at2"/>
<evidence type="ECO:0000256" key="14">
    <source>
        <dbReference type="SAM" id="MobiDB-lite"/>
    </source>
</evidence>
<dbReference type="NCBIfam" id="TIGR01267">
    <property type="entry name" value="Phe4hydrox_mono"/>
    <property type="match status" value="1"/>
</dbReference>
<comment type="similarity">
    <text evidence="4">Belongs to the biopterin-dependent aromatic amino acid hydroxylase family.</text>
</comment>
<feature type="binding site" evidence="13">
    <location>
        <position position="191"/>
    </location>
    <ligand>
        <name>Fe cation</name>
        <dbReference type="ChEBI" id="CHEBI:24875"/>
    </ligand>
</feature>
<dbReference type="GO" id="GO:0006559">
    <property type="term" value="P:L-phenylalanine catabolic process"/>
    <property type="evidence" value="ECO:0007669"/>
    <property type="project" value="UniProtKB-UniPathway"/>
</dbReference>
<dbReference type="InterPro" id="IPR036329">
    <property type="entry name" value="Aro-AA_hydroxylase_C_sf"/>
</dbReference>
<evidence type="ECO:0000256" key="9">
    <source>
        <dbReference type="ARBA" id="ARBA00023004"/>
    </source>
</evidence>
<evidence type="ECO:0000256" key="13">
    <source>
        <dbReference type="PIRSR" id="PIRSR601273-2"/>
    </source>
</evidence>
<feature type="binding site" evidence="13">
    <location>
        <position position="145"/>
    </location>
    <ligand>
        <name>Fe cation</name>
        <dbReference type="ChEBI" id="CHEBI:24875"/>
    </ligand>
</feature>
<dbReference type="SUPFAM" id="SSF56534">
    <property type="entry name" value="Aromatic aminoacid monoxygenases, catalytic and oligomerization domains"/>
    <property type="match status" value="1"/>
</dbReference>
<dbReference type="Proteomes" id="UP000192934">
    <property type="component" value="Chromosome I"/>
</dbReference>
<dbReference type="InterPro" id="IPR036951">
    <property type="entry name" value="ArAA_hydroxylase_sf"/>
</dbReference>
<dbReference type="RefSeq" id="WP_085217918.1">
    <property type="nucleotide sequence ID" value="NZ_LT840185.1"/>
</dbReference>
<keyword evidence="7 13" id="KW-0479">Metal-binding</keyword>
<dbReference type="InterPro" id="IPR005960">
    <property type="entry name" value="Phe-4-hydroxylase_mono"/>
</dbReference>
<dbReference type="InterPro" id="IPR018301">
    <property type="entry name" value="ArAA_hydroxylase_Fe/CU_BS"/>
</dbReference>
<evidence type="ECO:0000259" key="15">
    <source>
        <dbReference type="PROSITE" id="PS51410"/>
    </source>
</evidence>
<dbReference type="NCBIfam" id="NF008877">
    <property type="entry name" value="PRK11913.1-2"/>
    <property type="match status" value="1"/>
</dbReference>
<comment type="cofactor">
    <cofactor evidence="2 13">
        <name>Fe(2+)</name>
        <dbReference type="ChEBI" id="CHEBI:29033"/>
    </cofactor>
</comment>
<evidence type="ECO:0000256" key="6">
    <source>
        <dbReference type="ARBA" id="ARBA00020276"/>
    </source>
</evidence>
<dbReference type="Gene3D" id="1.10.800.10">
    <property type="entry name" value="Aromatic amino acid hydroxylase"/>
    <property type="match status" value="1"/>
</dbReference>
<gene>
    <name evidence="16" type="ORF">SAMN06295910_1153</name>
</gene>
<keyword evidence="9 13" id="KW-0408">Iron</keyword>
<evidence type="ECO:0000313" key="17">
    <source>
        <dbReference type="Proteomes" id="UP000192934"/>
    </source>
</evidence>
<name>A0A1X7G6H2_9SPHN</name>
<dbReference type="Pfam" id="PF00351">
    <property type="entry name" value="Biopterin_H"/>
    <property type="match status" value="1"/>
</dbReference>
<evidence type="ECO:0000256" key="5">
    <source>
        <dbReference type="ARBA" id="ARBA00011995"/>
    </source>
</evidence>
<protein>
    <recommendedName>
        <fullName evidence="6">Phenylalanine-4-hydroxylase</fullName>
        <ecNumber evidence="5">1.14.16.1</ecNumber>
    </recommendedName>
    <alternativeName>
        <fullName evidence="12">Phe-4-monooxygenase</fullName>
    </alternativeName>
</protein>
<dbReference type="EMBL" id="LT840185">
    <property type="protein sequence ID" value="SMF64025.1"/>
    <property type="molecule type" value="Genomic_DNA"/>
</dbReference>
<evidence type="ECO:0000256" key="1">
    <source>
        <dbReference type="ARBA" id="ARBA00001060"/>
    </source>
</evidence>
<dbReference type="InterPro" id="IPR019774">
    <property type="entry name" value="Aromatic-AA_hydroxylase_C"/>
</dbReference>
<keyword evidence="8" id="KW-0560">Oxidoreductase</keyword>
<evidence type="ECO:0000256" key="2">
    <source>
        <dbReference type="ARBA" id="ARBA00001954"/>
    </source>
</evidence>
<keyword evidence="11" id="KW-0585">Phenylalanine catabolism</keyword>
<feature type="domain" description="Biopterin-dependent aromatic amino acid hydroxylase family profile" evidence="15">
    <location>
        <begin position="1"/>
        <end position="294"/>
    </location>
</feature>
<evidence type="ECO:0000256" key="3">
    <source>
        <dbReference type="ARBA" id="ARBA00005088"/>
    </source>
</evidence>
<comment type="pathway">
    <text evidence="3">Amino-acid degradation; L-phenylalanine degradation; acetoacetate and fumarate from L-phenylalanine: step 1/6.</text>
</comment>
<feature type="region of interest" description="Disordered" evidence="14">
    <location>
        <begin position="13"/>
        <end position="33"/>
    </location>
</feature>
<evidence type="ECO:0000256" key="7">
    <source>
        <dbReference type="ARBA" id="ARBA00022723"/>
    </source>
</evidence>
<evidence type="ECO:0000256" key="10">
    <source>
        <dbReference type="ARBA" id="ARBA00023033"/>
    </source>
</evidence>
<dbReference type="PRINTS" id="PR00372">
    <property type="entry name" value="FYWHYDRXLASE"/>
</dbReference>
<evidence type="ECO:0000256" key="11">
    <source>
        <dbReference type="ARBA" id="ARBA00023232"/>
    </source>
</evidence>
<evidence type="ECO:0000256" key="4">
    <source>
        <dbReference type="ARBA" id="ARBA00009712"/>
    </source>
</evidence>
<dbReference type="PROSITE" id="PS00367">
    <property type="entry name" value="BH4_AAA_HYDROXYL_1"/>
    <property type="match status" value="1"/>
</dbReference>
<proteinExistence type="inferred from homology"/>
<sequence length="294" mass="32613">MFKDVTDFVATPVAERHGAARDPSRPPPGAATDWTVPQRWADFGAEDHAVWDLLFARQQTALDGRAVAAFGEGLEMLRLSRPGIPEFGELNARLQARTGWTVVAVPGLVPDDIFFEHLRHRRFPAGNFIRRRDQLDYLEEPDVFHDVFGHVPLLALPEMADFMQLLGELGLAAMQAGALHRLGRLYWYTVEFGLAEEAGRRAIYGAGIVSSFGESRYALDDPRPRRTAFDLETVLRTAYRSDAFQQGYFTIPHVAALIDQVSRAELPELYAALADLPDLDPATGEPIGAEDGGR</sequence>
<dbReference type="PANTHER" id="PTHR11473">
    <property type="entry name" value="AROMATIC AMINO ACID HYDROXYLASE"/>
    <property type="match status" value="1"/>
</dbReference>
<dbReference type="AlphaFoldDB" id="A0A1X7G6H2"/>
<dbReference type="PANTHER" id="PTHR11473:SF24">
    <property type="entry name" value="PHENYLALANINE-4-HYDROXYLASE"/>
    <property type="match status" value="1"/>
</dbReference>
<evidence type="ECO:0000256" key="12">
    <source>
        <dbReference type="ARBA" id="ARBA00029922"/>
    </source>
</evidence>